<dbReference type="Proteomes" id="UP000732380">
    <property type="component" value="Unassembled WGS sequence"/>
</dbReference>
<evidence type="ECO:0000313" key="4">
    <source>
        <dbReference type="Proteomes" id="UP000732380"/>
    </source>
</evidence>
<feature type="chain" id="PRO_5040198822" description="GmrSD restriction endonucleases C-terminal domain-containing protein" evidence="1">
    <location>
        <begin position="18"/>
        <end position="203"/>
    </location>
</feature>
<evidence type="ECO:0000259" key="2">
    <source>
        <dbReference type="Pfam" id="PF07510"/>
    </source>
</evidence>
<evidence type="ECO:0000256" key="1">
    <source>
        <dbReference type="SAM" id="SignalP"/>
    </source>
</evidence>
<reference evidence="3 4" key="1">
    <citation type="journal article" date="2020" name="bioRxiv">
        <title>Whole genome comparisons of ergot fungi reveals the divergence and evolution of species within the genus Claviceps are the result of varying mechanisms driving genome evolution and host range expansion.</title>
        <authorList>
            <person name="Wyka S.A."/>
            <person name="Mondo S.J."/>
            <person name="Liu M."/>
            <person name="Dettman J."/>
            <person name="Nalam V."/>
            <person name="Broders K.D."/>
        </authorList>
    </citation>
    <scope>NUCLEOTIDE SEQUENCE [LARGE SCALE GENOMIC DNA]</scope>
    <source>
        <strain evidence="3 4">LM576</strain>
    </source>
</reference>
<dbReference type="Pfam" id="PF07510">
    <property type="entry name" value="GmrSD_C"/>
    <property type="match status" value="1"/>
</dbReference>
<gene>
    <name evidence="3" type="ORF">E4U13_001713</name>
</gene>
<accession>A0A9P7Q917</accession>
<keyword evidence="4" id="KW-1185">Reference proteome</keyword>
<evidence type="ECO:0000313" key="3">
    <source>
        <dbReference type="EMBL" id="KAG6122627.1"/>
    </source>
</evidence>
<feature type="domain" description="GmrSD restriction endonucleases C-terminal" evidence="2">
    <location>
        <begin position="100"/>
        <end position="197"/>
    </location>
</feature>
<name>A0A9P7Q917_9HYPO</name>
<dbReference type="AlphaFoldDB" id="A0A9P7Q917"/>
<feature type="signal peptide" evidence="1">
    <location>
        <begin position="1"/>
        <end position="17"/>
    </location>
</feature>
<dbReference type="InterPro" id="IPR011089">
    <property type="entry name" value="GmrSD_C"/>
</dbReference>
<comment type="caution">
    <text evidence="3">The sequence shown here is derived from an EMBL/GenBank/DDBJ whole genome shotgun (WGS) entry which is preliminary data.</text>
</comment>
<sequence>MKISAALSLVASVGVLAVPAPLAPGVPSKSAARSLLNGLEVADSISGDGYSRTKFPTWDTITGTCNTREFVLKRDGKNVVVNDDCVAESGSWVSPYDGLRFDGASKLDIDHMVPLKNAWISGAANWTTAERRAFANDVTRPQLWAVSAHSNRSKSDESPDEWKPDLKAFWCTYSKSWIQVKSHYDLTITDDEKDALSSMLDTC</sequence>
<dbReference type="PANTHER" id="PTHR24094:SF15">
    <property type="entry name" value="AMP-DEPENDENT SYNTHETASE_LIGASE DOMAIN-CONTAINING PROTEIN-RELATED"/>
    <property type="match status" value="1"/>
</dbReference>
<organism evidence="3 4">
    <name type="scientific">Claviceps humidiphila</name>
    <dbReference type="NCBI Taxonomy" id="1294629"/>
    <lineage>
        <taxon>Eukaryota</taxon>
        <taxon>Fungi</taxon>
        <taxon>Dikarya</taxon>
        <taxon>Ascomycota</taxon>
        <taxon>Pezizomycotina</taxon>
        <taxon>Sordariomycetes</taxon>
        <taxon>Hypocreomycetidae</taxon>
        <taxon>Hypocreales</taxon>
        <taxon>Clavicipitaceae</taxon>
        <taxon>Claviceps</taxon>
    </lineage>
</organism>
<keyword evidence="1" id="KW-0732">Signal</keyword>
<dbReference type="PANTHER" id="PTHR24094">
    <property type="entry name" value="SECRETED PROTEIN"/>
    <property type="match status" value="1"/>
</dbReference>
<dbReference type="EMBL" id="SRQM01000017">
    <property type="protein sequence ID" value="KAG6122627.1"/>
    <property type="molecule type" value="Genomic_DNA"/>
</dbReference>
<protein>
    <recommendedName>
        <fullName evidence="2">GmrSD restriction endonucleases C-terminal domain-containing protein</fullName>
    </recommendedName>
</protein>
<proteinExistence type="predicted"/>